<dbReference type="PRINTS" id="PR00011">
    <property type="entry name" value="EGFLAMININ"/>
</dbReference>
<reference evidence="15 16" key="1">
    <citation type="submission" date="2024-10" db="EMBL/GenBank/DDBJ databases">
        <authorList>
            <person name="Kim D."/>
        </authorList>
    </citation>
    <scope>NUCLEOTIDE SEQUENCE [LARGE SCALE GENOMIC DNA]</scope>
    <source>
        <strain evidence="15">Taebaek</strain>
    </source>
</reference>
<dbReference type="Gene3D" id="2.10.25.10">
    <property type="entry name" value="Laminin"/>
    <property type="match status" value="9"/>
</dbReference>
<keyword evidence="2" id="KW-0964">Secreted</keyword>
<keyword evidence="4" id="KW-0677">Repeat</keyword>
<feature type="domain" description="Laminin EGF-like" evidence="12">
    <location>
        <begin position="930"/>
        <end position="985"/>
    </location>
</feature>
<dbReference type="InterPro" id="IPR000034">
    <property type="entry name" value="Laminin_IV"/>
</dbReference>
<dbReference type="Pfam" id="PF24973">
    <property type="entry name" value="EGF_LMN_ATRN"/>
    <property type="match status" value="1"/>
</dbReference>
<dbReference type="SMART" id="SM00181">
    <property type="entry name" value="EGF"/>
    <property type="match status" value="3"/>
</dbReference>
<dbReference type="FunFam" id="2.10.25.10:FF:000067">
    <property type="entry name" value="Laminin subunit gamma 1"/>
    <property type="match status" value="1"/>
</dbReference>
<feature type="disulfide bond" evidence="9">
    <location>
        <begin position="463"/>
        <end position="472"/>
    </location>
</feature>
<protein>
    <recommendedName>
        <fullName evidence="17">Laminin-like protein lam-2</fullName>
    </recommendedName>
</protein>
<evidence type="ECO:0000256" key="2">
    <source>
        <dbReference type="ARBA" id="ARBA00022525"/>
    </source>
</evidence>
<comment type="subcellular location">
    <subcellularLocation>
        <location evidence="1">Secreted</location>
    </subcellularLocation>
</comment>
<dbReference type="FunFam" id="2.10.25.10:FF:000051">
    <property type="entry name" value="Laminin subunit alpha 4"/>
    <property type="match status" value="1"/>
</dbReference>
<dbReference type="FunFam" id="2.10.25.10:FF:000166">
    <property type="entry name" value="laminin subunit gamma-1"/>
    <property type="match status" value="1"/>
</dbReference>
<dbReference type="Pfam" id="PF00055">
    <property type="entry name" value="Laminin_N"/>
    <property type="match status" value="1"/>
</dbReference>
<keyword evidence="3" id="KW-0732">Signal</keyword>
<evidence type="ECO:0000256" key="5">
    <source>
        <dbReference type="ARBA" id="ARBA00023157"/>
    </source>
</evidence>
<feature type="disulfide bond" evidence="9">
    <location>
        <begin position="513"/>
        <end position="522"/>
    </location>
</feature>
<dbReference type="PANTHER" id="PTHR10574">
    <property type="entry name" value="NETRIN/LAMININ-RELATED"/>
    <property type="match status" value="1"/>
</dbReference>
<dbReference type="EMBL" id="JBICCN010000111">
    <property type="protein sequence ID" value="KAL3093400.1"/>
    <property type="molecule type" value="Genomic_DNA"/>
</dbReference>
<feature type="disulfide bond" evidence="9">
    <location>
        <begin position="794"/>
        <end position="803"/>
    </location>
</feature>
<dbReference type="PROSITE" id="PS51117">
    <property type="entry name" value="LAMININ_NTER"/>
    <property type="match status" value="1"/>
</dbReference>
<keyword evidence="5 9" id="KW-1015">Disulfide bond</keyword>
<dbReference type="FunFam" id="2.60.120.260:FF:000018">
    <property type="entry name" value="Laminin subunit gamma 1"/>
    <property type="match status" value="1"/>
</dbReference>
<dbReference type="InterPro" id="IPR008211">
    <property type="entry name" value="Laminin_N"/>
</dbReference>
<dbReference type="InterPro" id="IPR002049">
    <property type="entry name" value="LE_dom"/>
</dbReference>
<evidence type="ECO:0000256" key="7">
    <source>
        <dbReference type="ARBA" id="ARBA00023292"/>
    </source>
</evidence>
<dbReference type="InterPro" id="IPR056863">
    <property type="entry name" value="LMN_ATRN_NET-like_EGF"/>
</dbReference>
<feature type="domain" description="Laminin N-terminal" evidence="14">
    <location>
        <begin position="68"/>
        <end position="310"/>
    </location>
</feature>
<feature type="disulfide bond" evidence="9">
    <location>
        <begin position="958"/>
        <end position="967"/>
    </location>
</feature>
<comment type="caution">
    <text evidence="9">Lacks conserved residue(s) required for the propagation of feature annotation.</text>
</comment>
<evidence type="ECO:0000259" key="14">
    <source>
        <dbReference type="PROSITE" id="PS51117"/>
    </source>
</evidence>
<feature type="domain" description="Laminin IV type A" evidence="13">
    <location>
        <begin position="553"/>
        <end position="741"/>
    </location>
</feature>
<evidence type="ECO:0000256" key="8">
    <source>
        <dbReference type="ARBA" id="ARBA00065619"/>
    </source>
</evidence>
<evidence type="ECO:0000256" key="4">
    <source>
        <dbReference type="ARBA" id="ARBA00022737"/>
    </source>
</evidence>
<feature type="region of interest" description="Disordered" evidence="11">
    <location>
        <begin position="42"/>
        <end position="61"/>
    </location>
</feature>
<evidence type="ECO:0008006" key="17">
    <source>
        <dbReference type="Google" id="ProtNLM"/>
    </source>
</evidence>
<feature type="coiled-coil region" evidence="10">
    <location>
        <begin position="1565"/>
        <end position="1651"/>
    </location>
</feature>
<evidence type="ECO:0000256" key="3">
    <source>
        <dbReference type="ARBA" id="ARBA00022729"/>
    </source>
</evidence>
<dbReference type="CDD" id="cd00055">
    <property type="entry name" value="EGF_Lam"/>
    <property type="match status" value="7"/>
</dbReference>
<feature type="domain" description="Laminin EGF-like" evidence="12">
    <location>
        <begin position="776"/>
        <end position="824"/>
    </location>
</feature>
<feature type="domain" description="Laminin EGF-like" evidence="12">
    <location>
        <begin position="490"/>
        <end position="542"/>
    </location>
</feature>
<dbReference type="FunFam" id="2.10.25.10:FF:000105">
    <property type="entry name" value="laminin subunit gamma-1"/>
    <property type="match status" value="1"/>
</dbReference>
<dbReference type="Pfam" id="PF00053">
    <property type="entry name" value="EGF_laminin"/>
    <property type="match status" value="9"/>
</dbReference>
<dbReference type="GO" id="GO:0040017">
    <property type="term" value="P:positive regulation of locomotion"/>
    <property type="evidence" value="ECO:0007669"/>
    <property type="project" value="UniProtKB-ARBA"/>
</dbReference>
<feature type="domain" description="Laminin EGF-like" evidence="12">
    <location>
        <begin position="311"/>
        <end position="369"/>
    </location>
</feature>
<evidence type="ECO:0000313" key="16">
    <source>
        <dbReference type="Proteomes" id="UP001620645"/>
    </source>
</evidence>
<evidence type="ECO:0000259" key="12">
    <source>
        <dbReference type="PROSITE" id="PS50027"/>
    </source>
</evidence>
<dbReference type="SUPFAM" id="SSF57196">
    <property type="entry name" value="EGF/Laminin"/>
    <property type="match status" value="8"/>
</dbReference>
<feature type="disulfide bond" evidence="9">
    <location>
        <begin position="335"/>
        <end position="344"/>
    </location>
</feature>
<dbReference type="PANTHER" id="PTHR10574:SF435">
    <property type="entry name" value="LAMININ SUBUNIT GAMMA-1"/>
    <property type="match status" value="1"/>
</dbReference>
<dbReference type="SMART" id="SM00136">
    <property type="entry name" value="LamNT"/>
    <property type="match status" value="1"/>
</dbReference>
<dbReference type="Gene3D" id="2.60.120.260">
    <property type="entry name" value="Galactose-binding domain-like"/>
    <property type="match status" value="1"/>
</dbReference>
<dbReference type="PROSITE" id="PS50027">
    <property type="entry name" value="EGF_LAM_2"/>
    <property type="match status" value="6"/>
</dbReference>
<dbReference type="SMART" id="SM00281">
    <property type="entry name" value="LamB"/>
    <property type="match status" value="1"/>
</dbReference>
<dbReference type="Pfam" id="PF00052">
    <property type="entry name" value="Laminin_B"/>
    <property type="match status" value="1"/>
</dbReference>
<evidence type="ECO:0000256" key="1">
    <source>
        <dbReference type="ARBA" id="ARBA00004613"/>
    </source>
</evidence>
<sequence>MIGTPAAAAAADTPLRVLPLLLSPLVLRVKCSLRTAGEFAAQPAEKTPSVDPHHYKPSQSSCYDERTQPQRCVPDFINVAFNLEVEVTNTCGVRQPTRFCVQTGHIGKGQTSKVCDVCDARVPAFAHPASYLTDFNIKDNETWWQSETMAEGIQYPQTVNLTLHMHKRYDITYIRLKFASPRPESFVVYKKNRAEDDWIPWQYYSGSCRSTFKLQDKAPILPGNEAVAQCTREFSDISPLTGGDIAFSTLDGRPSAENFEESEVLQEWVAAEQIRISLVRMNTFGDEIFGDSRVLRSYYYGISDFAVGGRCKCNGHANQCVKSTGRGEEQLVCDCQHNTAGVDCQQCAPFFVDRPWRPATSMEANECLPCNCNGLSNRCYFDAKLFENTGHGGHCIDCAGNTQVGLQVHSSDHAFLLQFHGPHCEHCLPDHWRRQGEHYCRQCQCDEIGSADTQCDEKGQCRCKPGVGGQFCDRCEHGFYDFGATGCKDCRCDANGSFNNTPTCSSSSGSCVCKENVEGQRCDKCKPSFFLLSSSNPFGCSPCFCFGHSSVCSAAEGYFAVNVSSQFFESTEDWSGGSERQLEDVQWAQVDRAAAVSQLDDYPVYFFAPSQFLGDQRHIYNNFIDFHLRVQLPNPGPSKKDIVIVGANGQELVLPIFAQGNPLPAIREQRFRFRVHFHPSLQWSPSLRETDFIAVLSNVSAFKIRGTFSKGDVGYLYNFTVNSAASVPSIDLAEPANWVEQCKCPDAFVGQFCESCAPGYKRTLHFGGPLAKCIPCECHGHSDSCDSESGSCICQHNTAGETCERCARGFYGDALTGTAEDCKKCDCPENGPCILMGDGDTLCTECPEGYAGRKCDICAEESFGNPAEGIPCQKCDCNSNTDPNAIGKCDTISGECKRCIYHTTGWRCDKCMAGFWGDALSEVKGDCRSCNCYPQGTLRPGQDFEALECRQTDGQCSCQPNVIGLRCDQCAPGFFNISSGNGCHPCGCDPLGSLEGGMCDLITGQCQCKKGVTGRRCDQCATRHFGFGPEGCLECGCDPTGSETLECDVASGQCLCRQNVEGRRCDQCSENRFNLRGGCPACDDCYALIQSRKNDINGTMSELRENLDEIINNPIKVDDREFDEHVQKVRVEVESLHERALKKMEGDDSHIRDQAISMRAQLAEADTLVLGLRDRLQQIDTNAAVIEQQLGQFSTDKETTHKELSVGVNYVQTQGEQHLAKAQEAFDRYGEKSQQLSEIAGESKQLSDRQEQRRREILSLAEQIRRESRQSLSDANEAIFGASSTSLQISALLTEVHELEQRLKAVQQMATEQSLETNQTHDGAAFILSGVDSIRLPNVFSDELMEKVKRAQEEGLEALSKTRSEAEKQAELVEKMDKLVEEAREQLRNAQQRQMSVDNSFDEAESFNARTQTAFELATKTWNDAKDSHDALSDFHSKIEQSRAEATEEMTNLADIEKEIEEAQATTKEAEGAVGDASQNAKEAAEVAEEAKMKAQNLAMEAANLTDATEQTMAGATETKSALDTLSSELDSVLTTTKDFENQAISDAERSNEVAKKATLSEATANSLQEKLSDSDRKLTAALAQLSSLDNVDDAQLDTVEKLLKEAENRFDSSGNEVKMRERIIQAETKAVQQKRQIDTLTKELENLRQIRDSLPTRCYNYVNLEQEGQR</sequence>
<feature type="domain" description="Laminin EGF-like" evidence="12">
    <location>
        <begin position="443"/>
        <end position="489"/>
    </location>
</feature>
<dbReference type="PROSITE" id="PS01248">
    <property type="entry name" value="EGF_LAM_1"/>
    <property type="match status" value="5"/>
</dbReference>
<feature type="domain" description="Laminin EGF-like" evidence="12">
    <location>
        <begin position="986"/>
        <end position="1039"/>
    </location>
</feature>
<dbReference type="PROSITE" id="PS51115">
    <property type="entry name" value="LAMININ_IVA"/>
    <property type="match status" value="1"/>
</dbReference>
<keyword evidence="10" id="KW-0175">Coiled coil</keyword>
<evidence type="ECO:0000313" key="15">
    <source>
        <dbReference type="EMBL" id="KAL3093400.1"/>
    </source>
</evidence>
<comment type="subunit">
    <text evidence="8">Laminin is a complex glycoprotein, consisting of three different polypeptide chains (alpha, beta, gamma), which are bound to each other by disulfide bonds into a cross-shaped molecule comprising one long and three short arms with globules at each end.</text>
</comment>
<dbReference type="FunFam" id="2.10.25.10:FF:000090">
    <property type="entry name" value="laminin subunit alpha"/>
    <property type="match status" value="2"/>
</dbReference>
<dbReference type="FunFam" id="2.10.25.10:FF:000074">
    <property type="entry name" value="Laminin subunit alpha"/>
    <property type="match status" value="1"/>
</dbReference>
<evidence type="ECO:0000256" key="9">
    <source>
        <dbReference type="PROSITE-ProRule" id="PRU00460"/>
    </source>
</evidence>
<dbReference type="SUPFAM" id="SSF57997">
    <property type="entry name" value="Tropomyosin"/>
    <property type="match status" value="1"/>
</dbReference>
<keyword evidence="16" id="KW-1185">Reference proteome</keyword>
<evidence type="ECO:0000259" key="13">
    <source>
        <dbReference type="PROSITE" id="PS51115"/>
    </source>
</evidence>
<dbReference type="InterPro" id="IPR000742">
    <property type="entry name" value="EGF"/>
</dbReference>
<feature type="disulfide bond" evidence="9">
    <location>
        <begin position="443"/>
        <end position="455"/>
    </location>
</feature>
<dbReference type="SMART" id="SM00180">
    <property type="entry name" value="EGF_Lam"/>
    <property type="match status" value="10"/>
</dbReference>
<feature type="disulfide bond" evidence="9">
    <location>
        <begin position="1008"/>
        <end position="1017"/>
    </location>
</feature>
<evidence type="ECO:0000256" key="11">
    <source>
        <dbReference type="SAM" id="MobiDB-lite"/>
    </source>
</evidence>
<dbReference type="InterPro" id="IPR050440">
    <property type="entry name" value="Laminin/Netrin_ECM"/>
</dbReference>
<evidence type="ECO:0000256" key="10">
    <source>
        <dbReference type="SAM" id="Coils"/>
    </source>
</evidence>
<feature type="coiled-coil region" evidence="10">
    <location>
        <begin position="1289"/>
        <end position="1316"/>
    </location>
</feature>
<feature type="coiled-coil region" evidence="10">
    <location>
        <begin position="1439"/>
        <end position="1508"/>
    </location>
</feature>
<comment type="caution">
    <text evidence="15">The sequence shown here is derived from an EMBL/GenBank/DDBJ whole genome shotgun (WGS) entry which is preliminary data.</text>
</comment>
<keyword evidence="7 9" id="KW-0424">Laminin EGF-like domain</keyword>
<gene>
    <name evidence="15" type="ORF">niasHS_005914</name>
</gene>
<accession>A0ABD2JS85</accession>
<feature type="coiled-coil region" evidence="10">
    <location>
        <begin position="1349"/>
        <end position="1400"/>
    </location>
</feature>
<dbReference type="GO" id="GO:0005576">
    <property type="term" value="C:extracellular region"/>
    <property type="evidence" value="ECO:0007669"/>
    <property type="project" value="UniProtKB-SubCell"/>
</dbReference>
<evidence type="ECO:0000256" key="6">
    <source>
        <dbReference type="ARBA" id="ARBA00023180"/>
    </source>
</evidence>
<organism evidence="15 16">
    <name type="scientific">Heterodera schachtii</name>
    <name type="common">Sugarbeet cyst nematode worm</name>
    <name type="synonym">Tylenchus schachtii</name>
    <dbReference type="NCBI Taxonomy" id="97005"/>
    <lineage>
        <taxon>Eukaryota</taxon>
        <taxon>Metazoa</taxon>
        <taxon>Ecdysozoa</taxon>
        <taxon>Nematoda</taxon>
        <taxon>Chromadorea</taxon>
        <taxon>Rhabditida</taxon>
        <taxon>Tylenchina</taxon>
        <taxon>Tylenchomorpha</taxon>
        <taxon>Tylenchoidea</taxon>
        <taxon>Heteroderidae</taxon>
        <taxon>Heteroderinae</taxon>
        <taxon>Heterodera</taxon>
    </lineage>
</organism>
<proteinExistence type="predicted"/>
<keyword evidence="6" id="KW-0325">Glycoprotein</keyword>
<name>A0ABD2JS85_HETSC</name>
<dbReference type="Proteomes" id="UP001620645">
    <property type="component" value="Unassembled WGS sequence"/>
</dbReference>
<dbReference type="FunFam" id="2.10.25.10:FF:000758">
    <property type="entry name" value="Laminin subunit gamma 1"/>
    <property type="match status" value="1"/>
</dbReference>